<evidence type="ECO:0000313" key="1">
    <source>
        <dbReference type="EMBL" id="EHK43931.1"/>
    </source>
</evidence>
<sequence>MPGLLLIDAYRLRVEDTYVMEGDFMEGSIYAGNTDGLRGFQNFLRRAATVSGLLPPWWNNEKKAACEQLGMDTSQWSDLRCAVEKHDIIEQYGDPQFPMQLRMLAQAVYGRGPGGSDGTAMRKMMASMETGKVGADTQGIMLDLTTMGESNIRDGN</sequence>
<dbReference type="AlphaFoldDB" id="G9NZM9"/>
<dbReference type="GeneID" id="25786042"/>
<dbReference type="OMA" id="MGESNIR"/>
<accession>G9NZM9</accession>
<dbReference type="KEGG" id="tatv:25786042"/>
<organism evidence="1 2">
    <name type="scientific">Hypocrea atroviridis (strain ATCC 20476 / IMI 206040)</name>
    <name type="common">Trichoderma atroviride</name>
    <dbReference type="NCBI Taxonomy" id="452589"/>
    <lineage>
        <taxon>Eukaryota</taxon>
        <taxon>Fungi</taxon>
        <taxon>Dikarya</taxon>
        <taxon>Ascomycota</taxon>
        <taxon>Pezizomycotina</taxon>
        <taxon>Sordariomycetes</taxon>
        <taxon>Hypocreomycetidae</taxon>
        <taxon>Hypocreales</taxon>
        <taxon>Hypocreaceae</taxon>
        <taxon>Trichoderma</taxon>
    </lineage>
</organism>
<dbReference type="STRING" id="452589.G9NZM9"/>
<evidence type="ECO:0000313" key="2">
    <source>
        <dbReference type="Proteomes" id="UP000005426"/>
    </source>
</evidence>
<dbReference type="OrthoDB" id="432970at2759"/>
<dbReference type="HOGENOM" id="CLU_1686846_0_0_1"/>
<keyword evidence="2" id="KW-1185">Reference proteome</keyword>
<comment type="caution">
    <text evidence="1">The sequence shown here is derived from an EMBL/GenBank/DDBJ whole genome shotgun (WGS) entry which is preliminary data.</text>
</comment>
<gene>
    <name evidence="1" type="ORF">TRIATDRAFT_87017</name>
</gene>
<proteinExistence type="predicted"/>
<dbReference type="Proteomes" id="UP000005426">
    <property type="component" value="Unassembled WGS sequence"/>
</dbReference>
<dbReference type="eggNOG" id="ENOG502S05G">
    <property type="taxonomic scope" value="Eukaryota"/>
</dbReference>
<reference evidence="1 2" key="1">
    <citation type="journal article" date="2011" name="Genome Biol.">
        <title>Comparative genome sequence analysis underscores mycoparasitism as the ancestral life style of Trichoderma.</title>
        <authorList>
            <person name="Kubicek C.P."/>
            <person name="Herrera-Estrella A."/>
            <person name="Seidl-Seiboth V."/>
            <person name="Martinez D.A."/>
            <person name="Druzhinina I.S."/>
            <person name="Thon M."/>
            <person name="Zeilinger S."/>
            <person name="Casas-Flores S."/>
            <person name="Horwitz B.A."/>
            <person name="Mukherjee P.K."/>
            <person name="Mukherjee M."/>
            <person name="Kredics L."/>
            <person name="Alcaraz L.D."/>
            <person name="Aerts A."/>
            <person name="Antal Z."/>
            <person name="Atanasova L."/>
            <person name="Cervantes-Badillo M.G."/>
            <person name="Challacombe J."/>
            <person name="Chertkov O."/>
            <person name="McCluskey K."/>
            <person name="Coulpier F."/>
            <person name="Deshpande N."/>
            <person name="von Doehren H."/>
            <person name="Ebbole D.J."/>
            <person name="Esquivel-Naranjo E.U."/>
            <person name="Fekete E."/>
            <person name="Flipphi M."/>
            <person name="Glaser F."/>
            <person name="Gomez-Rodriguez E.Y."/>
            <person name="Gruber S."/>
            <person name="Han C."/>
            <person name="Henrissat B."/>
            <person name="Hermosa R."/>
            <person name="Hernandez-Onate M."/>
            <person name="Karaffa L."/>
            <person name="Kosti I."/>
            <person name="Le Crom S."/>
            <person name="Lindquist E."/>
            <person name="Lucas S."/>
            <person name="Luebeck M."/>
            <person name="Luebeck P.S."/>
            <person name="Margeot A."/>
            <person name="Metz B."/>
            <person name="Misra M."/>
            <person name="Nevalainen H."/>
            <person name="Omann M."/>
            <person name="Packer N."/>
            <person name="Perrone G."/>
            <person name="Uresti-Rivera E.E."/>
            <person name="Salamov A."/>
            <person name="Schmoll M."/>
            <person name="Seiboth B."/>
            <person name="Shapiro H."/>
            <person name="Sukno S."/>
            <person name="Tamayo-Ramos J.A."/>
            <person name="Tisch D."/>
            <person name="Wiest A."/>
            <person name="Wilkinson H.H."/>
            <person name="Zhang M."/>
            <person name="Coutinho P.M."/>
            <person name="Kenerley C.M."/>
            <person name="Monte E."/>
            <person name="Baker S.E."/>
            <person name="Grigoriev I.V."/>
        </authorList>
    </citation>
    <scope>NUCLEOTIDE SEQUENCE [LARGE SCALE GENOMIC DNA]</scope>
    <source>
        <strain evidence="2">ATCC 20476 / IMI 206040</strain>
    </source>
</reference>
<name>G9NZM9_HYPAI</name>
<protein>
    <submittedName>
        <fullName evidence="1">Uncharacterized protein</fullName>
    </submittedName>
</protein>
<dbReference type="EMBL" id="ABDG02000025">
    <property type="protein sequence ID" value="EHK43931.1"/>
    <property type="molecule type" value="Genomic_DNA"/>
</dbReference>